<dbReference type="Proteomes" id="UP000822688">
    <property type="component" value="Chromosome 9"/>
</dbReference>
<dbReference type="EMBL" id="CM026430">
    <property type="protein sequence ID" value="KAG0562753.1"/>
    <property type="molecule type" value="Genomic_DNA"/>
</dbReference>
<keyword evidence="1" id="KW-0732">Signal</keyword>
<keyword evidence="3" id="KW-1185">Reference proteome</keyword>
<organism evidence="2 3">
    <name type="scientific">Ceratodon purpureus</name>
    <name type="common">Fire moss</name>
    <name type="synonym">Dicranum purpureum</name>
    <dbReference type="NCBI Taxonomy" id="3225"/>
    <lineage>
        <taxon>Eukaryota</taxon>
        <taxon>Viridiplantae</taxon>
        <taxon>Streptophyta</taxon>
        <taxon>Embryophyta</taxon>
        <taxon>Bryophyta</taxon>
        <taxon>Bryophytina</taxon>
        <taxon>Bryopsida</taxon>
        <taxon>Dicranidae</taxon>
        <taxon>Pseudoditrichales</taxon>
        <taxon>Ditrichaceae</taxon>
        <taxon>Ceratodon</taxon>
    </lineage>
</organism>
<dbReference type="AlphaFoldDB" id="A0A8T0GV23"/>
<name>A0A8T0GV23_CERPU</name>
<feature type="chain" id="PRO_5035720996" description="Secreted protein" evidence="1">
    <location>
        <begin position="24"/>
        <end position="62"/>
    </location>
</feature>
<evidence type="ECO:0000313" key="3">
    <source>
        <dbReference type="Proteomes" id="UP000822688"/>
    </source>
</evidence>
<gene>
    <name evidence="2" type="ORF">KC19_9G168500</name>
</gene>
<protein>
    <recommendedName>
        <fullName evidence="4">Secreted protein</fullName>
    </recommendedName>
</protein>
<sequence>MHSSSVHSFLVALISILATISNSVTHQMSQYERVLLSLSHLSFGQIERPIFNSVDSRSIGIY</sequence>
<proteinExistence type="predicted"/>
<comment type="caution">
    <text evidence="2">The sequence shown here is derived from an EMBL/GenBank/DDBJ whole genome shotgun (WGS) entry which is preliminary data.</text>
</comment>
<evidence type="ECO:0000313" key="2">
    <source>
        <dbReference type="EMBL" id="KAG0562753.1"/>
    </source>
</evidence>
<evidence type="ECO:0000256" key="1">
    <source>
        <dbReference type="SAM" id="SignalP"/>
    </source>
</evidence>
<accession>A0A8T0GV23</accession>
<feature type="signal peptide" evidence="1">
    <location>
        <begin position="1"/>
        <end position="23"/>
    </location>
</feature>
<reference evidence="2" key="1">
    <citation type="submission" date="2020-06" db="EMBL/GenBank/DDBJ databases">
        <title>WGS assembly of Ceratodon purpureus strain R40.</title>
        <authorList>
            <person name="Carey S.B."/>
            <person name="Jenkins J."/>
            <person name="Shu S."/>
            <person name="Lovell J.T."/>
            <person name="Sreedasyam A."/>
            <person name="Maumus F."/>
            <person name="Tiley G.P."/>
            <person name="Fernandez-Pozo N."/>
            <person name="Barry K."/>
            <person name="Chen C."/>
            <person name="Wang M."/>
            <person name="Lipzen A."/>
            <person name="Daum C."/>
            <person name="Saski C.A."/>
            <person name="Payton A.C."/>
            <person name="Mcbreen J.C."/>
            <person name="Conrad R.E."/>
            <person name="Kollar L.M."/>
            <person name="Olsson S."/>
            <person name="Huttunen S."/>
            <person name="Landis J.B."/>
            <person name="Wickett N.J."/>
            <person name="Johnson M.G."/>
            <person name="Rensing S.A."/>
            <person name="Grimwood J."/>
            <person name="Schmutz J."/>
            <person name="Mcdaniel S.F."/>
        </authorList>
    </citation>
    <scope>NUCLEOTIDE SEQUENCE</scope>
    <source>
        <strain evidence="2">R40</strain>
    </source>
</reference>
<evidence type="ECO:0008006" key="4">
    <source>
        <dbReference type="Google" id="ProtNLM"/>
    </source>
</evidence>